<dbReference type="AlphaFoldDB" id="A0AAV4ALQ4"/>
<evidence type="ECO:0000256" key="1">
    <source>
        <dbReference type="SAM" id="MobiDB-lite"/>
    </source>
</evidence>
<gene>
    <name evidence="3" type="ORF">PoB_003378900</name>
</gene>
<name>A0AAV4ALQ4_9GAST</name>
<accession>A0AAV4ALQ4</accession>
<keyword evidence="4" id="KW-1185">Reference proteome</keyword>
<reference evidence="3 4" key="1">
    <citation type="journal article" date="2021" name="Elife">
        <title>Chloroplast acquisition without the gene transfer in kleptoplastic sea slugs, Plakobranchus ocellatus.</title>
        <authorList>
            <person name="Maeda T."/>
            <person name="Takahashi S."/>
            <person name="Yoshida T."/>
            <person name="Shimamura S."/>
            <person name="Takaki Y."/>
            <person name="Nagai Y."/>
            <person name="Toyoda A."/>
            <person name="Suzuki Y."/>
            <person name="Arimoto A."/>
            <person name="Ishii H."/>
            <person name="Satoh N."/>
            <person name="Nishiyama T."/>
            <person name="Hasebe M."/>
            <person name="Maruyama T."/>
            <person name="Minagawa J."/>
            <person name="Obokata J."/>
            <person name="Shigenobu S."/>
        </authorList>
    </citation>
    <scope>NUCLEOTIDE SEQUENCE [LARGE SCALE GENOMIC DNA]</scope>
</reference>
<sequence length="260" mass="30321">MDVEENVLHAIAGEEIIKDDAYLGFRVLVKSRQKKDEIIHYTLLLMEMFKQVELPDANEFMVRETQKCKKKHLKDLFIRHKGVKVSGNNINNLRYADDTVLIADSEEKLQNILTTATIESENKGLQLNAKKTECMDEDDDDDDDDDEEEEEEEEEEEKEEEEEEEKKEELFNDFERRNIVTNFPMVKGNAEFISTLQERYTLQDLTYNPEIRVSFTLSHPNSARWLASPRSNCCCHMVGRRDACTEKPINGTMDLQKVAF</sequence>
<feature type="region of interest" description="Disordered" evidence="1">
    <location>
        <begin position="127"/>
        <end position="171"/>
    </location>
</feature>
<comment type="caution">
    <text evidence="3">The sequence shown here is derived from an EMBL/GenBank/DDBJ whole genome shotgun (WGS) entry which is preliminary data.</text>
</comment>
<protein>
    <submittedName>
        <fullName evidence="3">Catenin (Cadherin-associated protein), alpha 3</fullName>
    </submittedName>
</protein>
<dbReference type="Pfam" id="PF00078">
    <property type="entry name" value="RVT_1"/>
    <property type="match status" value="1"/>
</dbReference>
<evidence type="ECO:0000313" key="3">
    <source>
        <dbReference type="EMBL" id="GFO07284.1"/>
    </source>
</evidence>
<dbReference type="EMBL" id="BLXT01003854">
    <property type="protein sequence ID" value="GFO07284.1"/>
    <property type="molecule type" value="Genomic_DNA"/>
</dbReference>
<dbReference type="PANTHER" id="PTHR47027">
    <property type="entry name" value="REVERSE TRANSCRIPTASE DOMAIN-CONTAINING PROTEIN"/>
    <property type="match status" value="1"/>
</dbReference>
<evidence type="ECO:0000259" key="2">
    <source>
        <dbReference type="Pfam" id="PF00078"/>
    </source>
</evidence>
<evidence type="ECO:0000313" key="4">
    <source>
        <dbReference type="Proteomes" id="UP000735302"/>
    </source>
</evidence>
<feature type="domain" description="Reverse transcriptase" evidence="2">
    <location>
        <begin position="82"/>
        <end position="135"/>
    </location>
</feature>
<dbReference type="Proteomes" id="UP000735302">
    <property type="component" value="Unassembled WGS sequence"/>
</dbReference>
<dbReference type="InterPro" id="IPR000477">
    <property type="entry name" value="RT_dom"/>
</dbReference>
<organism evidence="3 4">
    <name type="scientific">Plakobranchus ocellatus</name>
    <dbReference type="NCBI Taxonomy" id="259542"/>
    <lineage>
        <taxon>Eukaryota</taxon>
        <taxon>Metazoa</taxon>
        <taxon>Spiralia</taxon>
        <taxon>Lophotrochozoa</taxon>
        <taxon>Mollusca</taxon>
        <taxon>Gastropoda</taxon>
        <taxon>Heterobranchia</taxon>
        <taxon>Euthyneura</taxon>
        <taxon>Panpulmonata</taxon>
        <taxon>Sacoglossa</taxon>
        <taxon>Placobranchoidea</taxon>
        <taxon>Plakobranchidae</taxon>
        <taxon>Plakobranchus</taxon>
    </lineage>
</organism>
<dbReference type="PANTHER" id="PTHR47027:SF8">
    <property type="entry name" value="RIBONUCLEASE H"/>
    <property type="match status" value="1"/>
</dbReference>
<proteinExistence type="predicted"/>
<feature type="compositionally biased region" description="Acidic residues" evidence="1">
    <location>
        <begin position="135"/>
        <end position="166"/>
    </location>
</feature>
<dbReference type="Gene3D" id="3.30.70.2850">
    <property type="match status" value="1"/>
</dbReference>